<evidence type="ECO:0000259" key="1">
    <source>
        <dbReference type="Pfam" id="PF19419"/>
    </source>
</evidence>
<proteinExistence type="predicted"/>
<dbReference type="EMBL" id="JAQQFN010000005">
    <property type="protein sequence ID" value="MFL9883234.1"/>
    <property type="molecule type" value="Genomic_DNA"/>
</dbReference>
<evidence type="ECO:0000313" key="3">
    <source>
        <dbReference type="Proteomes" id="UP001629249"/>
    </source>
</evidence>
<name>A0ABW8ZJ44_9BURK</name>
<keyword evidence="3" id="KW-1185">Reference proteome</keyword>
<sequence>MTETTNPFARGYQNLHVVRTLCIIHDNDWPPIWRALHPSQSHLPDNALERFPCIFNDTFVVVTEGQEVSSSLDDACQSEGSVHRVVYSVMAQDFDGRSLLVGDTPTETHAQEVLQRLRFDTGFFSRCWEISTSHLTEEAYDYLLKMALSKIPHGPMFDAFQIPGSSTVGVKLIGTPWSRTDQWRLECHGGLGWLPEYRGEVIPTALTDILDLAGQADVRMLVFDPDAPELDGLSTYDWP</sequence>
<dbReference type="InterPro" id="IPR046025">
    <property type="entry name" value="DUF5983"/>
</dbReference>
<evidence type="ECO:0000313" key="2">
    <source>
        <dbReference type="EMBL" id="MFL9883234.1"/>
    </source>
</evidence>
<dbReference type="RefSeq" id="WP_408326210.1">
    <property type="nucleotide sequence ID" value="NZ_JAQQFH010000002.1"/>
</dbReference>
<gene>
    <name evidence="2" type="ORF">PQR66_09370</name>
</gene>
<dbReference type="Proteomes" id="UP001629249">
    <property type="component" value="Unassembled WGS sequence"/>
</dbReference>
<accession>A0ABW8ZJ44</accession>
<comment type="caution">
    <text evidence="2">The sequence shown here is derived from an EMBL/GenBank/DDBJ whole genome shotgun (WGS) entry which is preliminary data.</text>
</comment>
<dbReference type="Pfam" id="PF19419">
    <property type="entry name" value="DUF5983"/>
    <property type="match status" value="1"/>
</dbReference>
<protein>
    <submittedName>
        <fullName evidence="2">ABC transporter substrate-binding protein</fullName>
    </submittedName>
</protein>
<organism evidence="2 3">
    <name type="scientific">Paraburkholderia agricolaris</name>
    <dbReference type="NCBI Taxonomy" id="2152888"/>
    <lineage>
        <taxon>Bacteria</taxon>
        <taxon>Pseudomonadati</taxon>
        <taxon>Pseudomonadota</taxon>
        <taxon>Betaproteobacteria</taxon>
        <taxon>Burkholderiales</taxon>
        <taxon>Burkholderiaceae</taxon>
        <taxon>Paraburkholderia</taxon>
    </lineage>
</organism>
<reference evidence="2 3" key="1">
    <citation type="journal article" date="2024" name="Chem. Sci.">
        <title>Discovery of megapolipeptins by genome mining of a Burkholderiales bacteria collection.</title>
        <authorList>
            <person name="Paulo B.S."/>
            <person name="Recchia M.J.J."/>
            <person name="Lee S."/>
            <person name="Fergusson C.H."/>
            <person name="Romanowski S.B."/>
            <person name="Hernandez A."/>
            <person name="Krull N."/>
            <person name="Liu D.Y."/>
            <person name="Cavanagh H."/>
            <person name="Bos A."/>
            <person name="Gray C.A."/>
            <person name="Murphy B.T."/>
            <person name="Linington R.G."/>
            <person name="Eustaquio A.S."/>
        </authorList>
    </citation>
    <scope>NUCLEOTIDE SEQUENCE [LARGE SCALE GENOMIC DNA]</scope>
    <source>
        <strain evidence="2 3">RL16-012-BIC-B</strain>
    </source>
</reference>
<feature type="domain" description="DUF5983" evidence="1">
    <location>
        <begin position="127"/>
        <end position="238"/>
    </location>
</feature>